<dbReference type="RefSeq" id="XP_043171108.1">
    <property type="nucleotide sequence ID" value="XM_043315173.1"/>
</dbReference>
<evidence type="ECO:0000313" key="1">
    <source>
        <dbReference type="EMBL" id="CAG5172914.1"/>
    </source>
</evidence>
<name>A0A8J2IDI1_9PLEO</name>
<dbReference type="GeneID" id="67019557"/>
<organism evidence="1 2">
    <name type="scientific">Alternaria atra</name>
    <dbReference type="NCBI Taxonomy" id="119953"/>
    <lineage>
        <taxon>Eukaryota</taxon>
        <taxon>Fungi</taxon>
        <taxon>Dikarya</taxon>
        <taxon>Ascomycota</taxon>
        <taxon>Pezizomycotina</taxon>
        <taxon>Dothideomycetes</taxon>
        <taxon>Pleosporomycetidae</taxon>
        <taxon>Pleosporales</taxon>
        <taxon>Pleosporineae</taxon>
        <taxon>Pleosporaceae</taxon>
        <taxon>Alternaria</taxon>
        <taxon>Alternaria sect. Ulocladioides</taxon>
    </lineage>
</organism>
<accession>A0A8J2IDI1</accession>
<proteinExistence type="predicted"/>
<comment type="caution">
    <text evidence="1">The sequence shown here is derived from an EMBL/GenBank/DDBJ whole genome shotgun (WGS) entry which is preliminary data.</text>
</comment>
<dbReference type="AlphaFoldDB" id="A0A8J2IDI1"/>
<keyword evidence="2" id="KW-1185">Reference proteome</keyword>
<protein>
    <submittedName>
        <fullName evidence="1">Uncharacterized protein</fullName>
    </submittedName>
</protein>
<reference evidence="1" key="1">
    <citation type="submission" date="2021-05" db="EMBL/GenBank/DDBJ databases">
        <authorList>
            <person name="Stam R."/>
        </authorList>
    </citation>
    <scope>NUCLEOTIDE SEQUENCE</scope>
    <source>
        <strain evidence="1">CS162</strain>
    </source>
</reference>
<sequence>MKFSTKTLYAAVCTAVAIIAQAAALDIFRPKSSTILAQASSIKALSNESSRLAPQIRDTSECTKKCNHEAYKEAKEAHDAKEERLVLGSWLDCVVDCKDVATISEFREKLELMCLAFGEV</sequence>
<dbReference type="EMBL" id="CAJRGZ010000022">
    <property type="protein sequence ID" value="CAG5172914.1"/>
    <property type="molecule type" value="Genomic_DNA"/>
</dbReference>
<gene>
    <name evidence="1" type="ORF">ALTATR162_LOCUS7545</name>
</gene>
<evidence type="ECO:0000313" key="2">
    <source>
        <dbReference type="Proteomes" id="UP000676310"/>
    </source>
</evidence>
<dbReference type="Proteomes" id="UP000676310">
    <property type="component" value="Unassembled WGS sequence"/>
</dbReference>